<name>A0ABD5E3S8_9ACTN</name>
<dbReference type="RefSeq" id="WP_311676976.1">
    <property type="nucleotide sequence ID" value="NZ_JAVRER010000013.1"/>
</dbReference>
<organism evidence="2 3">
    <name type="scientific">Streptomyces evansiae</name>
    <dbReference type="NCBI Taxonomy" id="3075535"/>
    <lineage>
        <taxon>Bacteria</taxon>
        <taxon>Bacillati</taxon>
        <taxon>Actinomycetota</taxon>
        <taxon>Actinomycetes</taxon>
        <taxon>Kitasatosporales</taxon>
        <taxon>Streptomycetaceae</taxon>
        <taxon>Streptomyces</taxon>
    </lineage>
</organism>
<dbReference type="EMBL" id="JAVRER010000013">
    <property type="protein sequence ID" value="MDT0416104.1"/>
    <property type="molecule type" value="Genomic_DNA"/>
</dbReference>
<gene>
    <name evidence="2" type="ORF">RM574_11445</name>
</gene>
<reference evidence="3" key="1">
    <citation type="submission" date="2023-07" db="EMBL/GenBank/DDBJ databases">
        <title>30 novel species of actinomycetes from the DSMZ collection.</title>
        <authorList>
            <person name="Nouioui I."/>
        </authorList>
    </citation>
    <scope>NUCLEOTIDE SEQUENCE [LARGE SCALE GENOMIC DNA]</scope>
    <source>
        <strain evidence="3">DSM 41982</strain>
    </source>
</reference>
<proteinExistence type="predicted"/>
<evidence type="ECO:0000259" key="1">
    <source>
        <dbReference type="Pfam" id="PF14742"/>
    </source>
</evidence>
<evidence type="ECO:0000313" key="3">
    <source>
        <dbReference type="Proteomes" id="UP001183607"/>
    </source>
</evidence>
<dbReference type="SUPFAM" id="SSF48208">
    <property type="entry name" value="Six-hairpin glycosidases"/>
    <property type="match status" value="1"/>
</dbReference>
<dbReference type="AlphaFoldDB" id="A0ABD5E3S8"/>
<evidence type="ECO:0000313" key="2">
    <source>
        <dbReference type="EMBL" id="MDT0416104.1"/>
    </source>
</evidence>
<dbReference type="InterPro" id="IPR032856">
    <property type="entry name" value="GDE_N_bis"/>
</dbReference>
<dbReference type="InterPro" id="IPR012341">
    <property type="entry name" value="6hp_glycosidase-like_sf"/>
</dbReference>
<dbReference type="Gene3D" id="1.50.10.10">
    <property type="match status" value="1"/>
</dbReference>
<dbReference type="Pfam" id="PF14742">
    <property type="entry name" value="GDE_N_bis"/>
    <property type="match status" value="1"/>
</dbReference>
<dbReference type="Proteomes" id="UP001183607">
    <property type="component" value="Unassembled WGS sequence"/>
</dbReference>
<protein>
    <submittedName>
        <fullName evidence="2">Glycogen debranching N-terminal domain-containing protein</fullName>
    </submittedName>
</protein>
<sequence length="638" mass="66604">MTAVALPGLAISAEHGQLTGQGLEGFYHSGKRLLSLCRLQVAGRDPLPVEARGVGADRTRFVGVLRGLGGPGPDPDLLVERERHAEGSERITLRSTSVRPLRLVVELTLGCDLADLGAVAAGRRVPPLRASVHGAGLQWASPAGKVALTAEPPAADVVAASGLLRWELEIPAGGRRSIEVRLRPELRGAVRPVSRGGTPVFADAEASGDDPRAAALLRASLGDLNALLVREPGEAGEVHLAAGAPWRCGLAPAEALAAARMALPLGTRLAAGTLRSLARTQVVRGPEQGRIPGPLRDAGPHLPPGSTSVEATLLFPALLSEAWRWGLDAAVVEELAPTAESCLGWLRREAERHAYVRDRETGGMARVETQAHAYRAALLGAGLLDGINRPGSGELHGWSVEFVDRFRTEFWYDDRGGGRPPAALDTAGRPVPHLGSAVAHLLDTGLGPAGEQAPSLLDPARTGQLAHLLGTPVMDSGWGLRSLGAKEHGYSPFGHRGGAVRVHETAIAVTGLAAAGYEKQSHALLRGLLAAAEHFEYRLPEMFAGEQRGEGSRPWPHPAACRPAAVAAAAGVHVVAGLVGIRPDVPEGSVALRPVRGAPLGELGLTGLGVAGENFSARVTRLGLAMVEEAPERLQLRA</sequence>
<comment type="caution">
    <text evidence="2">The sequence shown here is derived from an EMBL/GenBank/DDBJ whole genome shotgun (WGS) entry which is preliminary data.</text>
</comment>
<feature type="domain" description="Putative glycogen debranching enzyme N-terminal" evidence="1">
    <location>
        <begin position="10"/>
        <end position="181"/>
    </location>
</feature>
<dbReference type="InterPro" id="IPR008928">
    <property type="entry name" value="6-hairpin_glycosidase_sf"/>
</dbReference>
<accession>A0ABD5E3S8</accession>